<dbReference type="EMBL" id="SRLO01006139">
    <property type="protein sequence ID" value="TNN29042.1"/>
    <property type="molecule type" value="Genomic_DNA"/>
</dbReference>
<reference evidence="3 4" key="1">
    <citation type="submission" date="2019-03" db="EMBL/GenBank/DDBJ databases">
        <title>First draft genome of Liparis tanakae, snailfish: a comprehensive survey of snailfish specific genes.</title>
        <authorList>
            <person name="Kim W."/>
            <person name="Song I."/>
            <person name="Jeong J.-H."/>
            <person name="Kim D."/>
            <person name="Kim S."/>
            <person name="Ryu S."/>
            <person name="Song J.Y."/>
            <person name="Lee S.K."/>
        </authorList>
    </citation>
    <scope>NUCLEOTIDE SEQUENCE [LARGE SCALE GENOMIC DNA]</scope>
    <source>
        <tissue evidence="3">Muscle</tissue>
    </source>
</reference>
<keyword evidence="2" id="KW-0732">Signal</keyword>
<evidence type="ECO:0000313" key="3">
    <source>
        <dbReference type="EMBL" id="TNN29042.1"/>
    </source>
</evidence>
<accession>A0A4Z2EKZ6</accession>
<feature type="region of interest" description="Disordered" evidence="1">
    <location>
        <begin position="51"/>
        <end position="75"/>
    </location>
</feature>
<protein>
    <submittedName>
        <fullName evidence="3">Uncharacterized protein</fullName>
    </submittedName>
</protein>
<dbReference type="AlphaFoldDB" id="A0A4Z2EKZ6"/>
<dbReference type="Proteomes" id="UP000314294">
    <property type="component" value="Unassembled WGS sequence"/>
</dbReference>
<evidence type="ECO:0000256" key="1">
    <source>
        <dbReference type="SAM" id="MobiDB-lite"/>
    </source>
</evidence>
<feature type="signal peptide" evidence="2">
    <location>
        <begin position="1"/>
        <end position="15"/>
    </location>
</feature>
<feature type="compositionally biased region" description="Polar residues" evidence="1">
    <location>
        <begin position="63"/>
        <end position="75"/>
    </location>
</feature>
<sequence>MLWAALSHPLWAALAALLAAAARRQRGGPWLPGACTVRLAGKTALVTGANTGEEPAARYRGQQVRSPQRVTGANR</sequence>
<organism evidence="3 4">
    <name type="scientific">Liparis tanakae</name>
    <name type="common">Tanaka's snailfish</name>
    <dbReference type="NCBI Taxonomy" id="230148"/>
    <lineage>
        <taxon>Eukaryota</taxon>
        <taxon>Metazoa</taxon>
        <taxon>Chordata</taxon>
        <taxon>Craniata</taxon>
        <taxon>Vertebrata</taxon>
        <taxon>Euteleostomi</taxon>
        <taxon>Actinopterygii</taxon>
        <taxon>Neopterygii</taxon>
        <taxon>Teleostei</taxon>
        <taxon>Neoteleostei</taxon>
        <taxon>Acanthomorphata</taxon>
        <taxon>Eupercaria</taxon>
        <taxon>Perciformes</taxon>
        <taxon>Cottioidei</taxon>
        <taxon>Cottales</taxon>
        <taxon>Liparidae</taxon>
        <taxon>Liparis</taxon>
    </lineage>
</organism>
<evidence type="ECO:0000313" key="4">
    <source>
        <dbReference type="Proteomes" id="UP000314294"/>
    </source>
</evidence>
<evidence type="ECO:0000256" key="2">
    <source>
        <dbReference type="SAM" id="SignalP"/>
    </source>
</evidence>
<feature type="chain" id="PRO_5021455675" evidence="2">
    <location>
        <begin position="16"/>
        <end position="75"/>
    </location>
</feature>
<name>A0A4Z2EKZ6_9TELE</name>
<comment type="caution">
    <text evidence="3">The sequence shown here is derived from an EMBL/GenBank/DDBJ whole genome shotgun (WGS) entry which is preliminary data.</text>
</comment>
<gene>
    <name evidence="3" type="ORF">EYF80_060812</name>
</gene>
<proteinExistence type="predicted"/>
<keyword evidence="4" id="KW-1185">Reference proteome</keyword>